<dbReference type="AlphaFoldDB" id="A0A3S4ZNI4"/>
<organism evidence="1 2">
    <name type="scientific">Rothia dentocariosa</name>
    <dbReference type="NCBI Taxonomy" id="2047"/>
    <lineage>
        <taxon>Bacteria</taxon>
        <taxon>Bacillati</taxon>
        <taxon>Actinomycetota</taxon>
        <taxon>Actinomycetes</taxon>
        <taxon>Micrococcales</taxon>
        <taxon>Micrococcaceae</taxon>
        <taxon>Rothia</taxon>
    </lineage>
</organism>
<protein>
    <submittedName>
        <fullName evidence="1">Uncharacterized protein</fullName>
    </submittedName>
</protein>
<sequence>MSFHVSQGHIYVYCHNLLNKSLGLSNVSTMDSIQSIRDPWNRIEVLTEQCLRLANAKEPHVPLQIPDMMSWLLSRLSNSYFGDEAAFAASAFKKFSKAAHKVKSRELSYKDIYSLTFYPDKKNLGDRRAPGFAEATLETIRRLRDMREIENVLSKSSVGGIVGGSMSYGKFLNVKGGEDASDLDILLVVDSWNNVPDVLLDLKKLPFTSDKDIEYMTRRIGSMLSEWKHEKEIVFSGKISFWAEEKDPMLGIFELNVSPKYQLSLHFMSREGADIMLLKNIQNIVTTDNLESEQFLDYRESEPKRPDFQRTFTGESLGIEIPFEERVDGDVVSYVRSTSSFVVENGHFYPGMLQGLVLPAFDIMWGDSKFRRLVASFRWKLIERLRYEKNAFPNNTLRLSFAHTRSDVFANHVKKAIDSTTNLR</sequence>
<evidence type="ECO:0000313" key="2">
    <source>
        <dbReference type="Proteomes" id="UP000270988"/>
    </source>
</evidence>
<dbReference type="Proteomes" id="UP000270988">
    <property type="component" value="Chromosome"/>
</dbReference>
<accession>A0A3S4ZNI4</accession>
<evidence type="ECO:0000313" key="1">
    <source>
        <dbReference type="EMBL" id="VEJ30556.1"/>
    </source>
</evidence>
<reference evidence="1 2" key="1">
    <citation type="submission" date="2018-12" db="EMBL/GenBank/DDBJ databases">
        <authorList>
            <consortium name="Pathogen Informatics"/>
        </authorList>
    </citation>
    <scope>NUCLEOTIDE SEQUENCE [LARGE SCALE GENOMIC DNA]</scope>
    <source>
        <strain evidence="1 2">NCTC10918</strain>
    </source>
</reference>
<name>A0A3S4ZNI4_9MICC</name>
<proteinExistence type="predicted"/>
<gene>
    <name evidence="1" type="ORF">NCTC10918_01840</name>
</gene>
<dbReference type="EMBL" id="LR134521">
    <property type="protein sequence ID" value="VEJ30556.1"/>
    <property type="molecule type" value="Genomic_DNA"/>
</dbReference>